<organism evidence="1">
    <name type="scientific">Arundo donax</name>
    <name type="common">Giant reed</name>
    <name type="synonym">Donax arundinaceus</name>
    <dbReference type="NCBI Taxonomy" id="35708"/>
    <lineage>
        <taxon>Eukaryota</taxon>
        <taxon>Viridiplantae</taxon>
        <taxon>Streptophyta</taxon>
        <taxon>Embryophyta</taxon>
        <taxon>Tracheophyta</taxon>
        <taxon>Spermatophyta</taxon>
        <taxon>Magnoliopsida</taxon>
        <taxon>Liliopsida</taxon>
        <taxon>Poales</taxon>
        <taxon>Poaceae</taxon>
        <taxon>PACMAD clade</taxon>
        <taxon>Arundinoideae</taxon>
        <taxon>Arundineae</taxon>
        <taxon>Arundo</taxon>
    </lineage>
</organism>
<dbReference type="EMBL" id="GBRH01197689">
    <property type="protein sequence ID" value="JAE00207.1"/>
    <property type="molecule type" value="Transcribed_RNA"/>
</dbReference>
<reference evidence="1" key="1">
    <citation type="submission" date="2014-09" db="EMBL/GenBank/DDBJ databases">
        <authorList>
            <person name="Magalhaes I.L.F."/>
            <person name="Oliveira U."/>
            <person name="Santos F.R."/>
            <person name="Vidigal T.H.D.A."/>
            <person name="Brescovit A.D."/>
            <person name="Santos A.J."/>
        </authorList>
    </citation>
    <scope>NUCLEOTIDE SEQUENCE</scope>
    <source>
        <tissue evidence="1">Shoot tissue taken approximately 20 cm above the soil surface</tissue>
    </source>
</reference>
<accession>A0A0A9EJE2</accession>
<evidence type="ECO:0000313" key="1">
    <source>
        <dbReference type="EMBL" id="JAE00207.1"/>
    </source>
</evidence>
<sequence length="52" mass="6395">MVVLRGPFFRWKNSINYHLQLNHWHYLKLMCRKPDHRQSPVHDPAKATSRKR</sequence>
<proteinExistence type="predicted"/>
<reference evidence="1" key="2">
    <citation type="journal article" date="2015" name="Data Brief">
        <title>Shoot transcriptome of the giant reed, Arundo donax.</title>
        <authorList>
            <person name="Barrero R.A."/>
            <person name="Guerrero F.D."/>
            <person name="Moolhuijzen P."/>
            <person name="Goolsby J.A."/>
            <person name="Tidwell J."/>
            <person name="Bellgard S.E."/>
            <person name="Bellgard M.I."/>
        </authorList>
    </citation>
    <scope>NUCLEOTIDE SEQUENCE</scope>
    <source>
        <tissue evidence="1">Shoot tissue taken approximately 20 cm above the soil surface</tissue>
    </source>
</reference>
<dbReference type="AlphaFoldDB" id="A0A0A9EJE2"/>
<protein>
    <submittedName>
        <fullName evidence="1">Uncharacterized protein</fullName>
    </submittedName>
</protein>
<name>A0A0A9EJE2_ARUDO</name>